<dbReference type="InterPro" id="IPR000754">
    <property type="entry name" value="Ribosomal_uS9"/>
</dbReference>
<protein>
    <submittedName>
        <fullName evidence="4">30S ribosomal protein S9, chloroplastic-like</fullName>
    </submittedName>
</protein>
<dbReference type="KEGG" id="dzi:111311384"/>
<dbReference type="Proteomes" id="UP000515121">
    <property type="component" value="Unplaced"/>
</dbReference>
<keyword evidence="1" id="KW-0689">Ribosomal protein</keyword>
<dbReference type="SUPFAM" id="SSF54211">
    <property type="entry name" value="Ribosomal protein S5 domain 2-like"/>
    <property type="match status" value="1"/>
</dbReference>
<evidence type="ECO:0000313" key="3">
    <source>
        <dbReference type="Proteomes" id="UP000515121"/>
    </source>
</evidence>
<organism evidence="3 4">
    <name type="scientific">Durio zibethinus</name>
    <name type="common">Durian</name>
    <dbReference type="NCBI Taxonomy" id="66656"/>
    <lineage>
        <taxon>Eukaryota</taxon>
        <taxon>Viridiplantae</taxon>
        <taxon>Streptophyta</taxon>
        <taxon>Embryophyta</taxon>
        <taxon>Tracheophyta</taxon>
        <taxon>Spermatophyta</taxon>
        <taxon>Magnoliopsida</taxon>
        <taxon>eudicotyledons</taxon>
        <taxon>Gunneridae</taxon>
        <taxon>Pentapetalae</taxon>
        <taxon>rosids</taxon>
        <taxon>malvids</taxon>
        <taxon>Malvales</taxon>
        <taxon>Malvaceae</taxon>
        <taxon>Helicteroideae</taxon>
        <taxon>Durio</taxon>
    </lineage>
</organism>
<dbReference type="Gene3D" id="3.30.230.10">
    <property type="match status" value="1"/>
</dbReference>
<dbReference type="OrthoDB" id="10254627at2759"/>
<dbReference type="GeneID" id="111311384"/>
<dbReference type="InterPro" id="IPR020568">
    <property type="entry name" value="Ribosomal_Su5_D2-typ_SF"/>
</dbReference>
<accession>A0A6P6ANV3</accession>
<dbReference type="GO" id="GO:0003735">
    <property type="term" value="F:structural constituent of ribosome"/>
    <property type="evidence" value="ECO:0007669"/>
    <property type="project" value="InterPro"/>
</dbReference>
<evidence type="ECO:0000256" key="1">
    <source>
        <dbReference type="ARBA" id="ARBA00022980"/>
    </source>
</evidence>
<sequence>MGRRKYINKIDILPNPRVVLQGGTRKFIINYRDAKECLQGNPLWLQYIKVPLVTLRYETSYDIFVKAHGGGLSG</sequence>
<keyword evidence="2" id="KW-0687">Ribonucleoprotein</keyword>
<dbReference type="GO" id="GO:1990904">
    <property type="term" value="C:ribonucleoprotein complex"/>
    <property type="evidence" value="ECO:0007669"/>
    <property type="project" value="UniProtKB-KW"/>
</dbReference>
<dbReference type="GO" id="GO:0006412">
    <property type="term" value="P:translation"/>
    <property type="evidence" value="ECO:0007669"/>
    <property type="project" value="InterPro"/>
</dbReference>
<dbReference type="Pfam" id="PF00380">
    <property type="entry name" value="Ribosomal_S9"/>
    <property type="match status" value="1"/>
</dbReference>
<keyword evidence="3" id="KW-1185">Reference proteome</keyword>
<reference evidence="4" key="1">
    <citation type="submission" date="2025-08" db="UniProtKB">
        <authorList>
            <consortium name="RefSeq"/>
        </authorList>
    </citation>
    <scope>IDENTIFICATION</scope>
    <source>
        <tissue evidence="4">Fruit stalk</tissue>
    </source>
</reference>
<name>A0A6P6ANV3_DURZI</name>
<proteinExistence type="predicted"/>
<evidence type="ECO:0000313" key="4">
    <source>
        <dbReference type="RefSeq" id="XP_022766495.1"/>
    </source>
</evidence>
<dbReference type="InterPro" id="IPR014721">
    <property type="entry name" value="Ribsml_uS5_D2-typ_fold_subgr"/>
</dbReference>
<evidence type="ECO:0000256" key="2">
    <source>
        <dbReference type="ARBA" id="ARBA00023274"/>
    </source>
</evidence>
<dbReference type="RefSeq" id="XP_022766495.1">
    <property type="nucleotide sequence ID" value="XM_022910760.1"/>
</dbReference>
<dbReference type="GO" id="GO:0005840">
    <property type="term" value="C:ribosome"/>
    <property type="evidence" value="ECO:0007669"/>
    <property type="project" value="UniProtKB-KW"/>
</dbReference>
<dbReference type="AlphaFoldDB" id="A0A6P6ANV3"/>
<gene>
    <name evidence="4" type="primary">LOC111311384</name>
</gene>